<dbReference type="GO" id="GO:0005886">
    <property type="term" value="C:plasma membrane"/>
    <property type="evidence" value="ECO:0007669"/>
    <property type="project" value="TreeGrafter"/>
</dbReference>
<dbReference type="EMBL" id="PIQO01000006">
    <property type="protein sequence ID" value="PKR85223.1"/>
    <property type="molecule type" value="Genomic_DNA"/>
</dbReference>
<dbReference type="NCBIfam" id="TIGR00219">
    <property type="entry name" value="mreC"/>
    <property type="match status" value="1"/>
</dbReference>
<evidence type="ECO:0000256" key="4">
    <source>
        <dbReference type="ARBA" id="ARBA00032089"/>
    </source>
</evidence>
<comment type="caution">
    <text evidence="8">The sequence shown here is derived from an EMBL/GenBank/DDBJ whole genome shotgun (WGS) entry which is preliminary data.</text>
</comment>
<dbReference type="PANTHER" id="PTHR34138">
    <property type="entry name" value="CELL SHAPE-DETERMINING PROTEIN MREC"/>
    <property type="match status" value="1"/>
</dbReference>
<comment type="function">
    <text evidence="5">Involved in formation and maintenance of cell shape.</text>
</comment>
<evidence type="ECO:0000313" key="8">
    <source>
        <dbReference type="EMBL" id="PKR85223.1"/>
    </source>
</evidence>
<evidence type="ECO:0000256" key="5">
    <source>
        <dbReference type="PIRNR" id="PIRNR038471"/>
    </source>
</evidence>
<dbReference type="Pfam" id="PF04085">
    <property type="entry name" value="MreC"/>
    <property type="match status" value="1"/>
</dbReference>
<evidence type="ECO:0000256" key="6">
    <source>
        <dbReference type="SAM" id="Coils"/>
    </source>
</evidence>
<sequence length="292" mass="32188">MPQFFLNKRLIILLISIILLVALIGYSLRERGHLSKPEQFLNDVVGFGQTIIAVPANSVKDFFESISDIQNTYTENKKLKARLDQLSQLSSEVSVLKDDNEKLRKILGKKDDLSAYTTTQATVIARNPDQWYEHIKINKGKTSGIKENMAVITSEGFIGKVKSVSALYSTVELLSAVNPKNRISAKLLGNKNKSIYGTIEGYDETERALLLKGIPYDLKMKKGASVYTSGLADIFPEGLPIGTVEKLVPDENGLTQTAYLKPSADFYDIQHVMVVKSSVNKDGLSDLNGGGQ</sequence>
<protein>
    <recommendedName>
        <fullName evidence="2 5">Cell shape-determining protein MreC</fullName>
    </recommendedName>
    <alternativeName>
        <fullName evidence="4 5">Cell shape protein MreC</fullName>
    </alternativeName>
</protein>
<dbReference type="Gene3D" id="2.40.10.340">
    <property type="entry name" value="Rod shape-determining protein MreC, domain 1"/>
    <property type="match status" value="1"/>
</dbReference>
<reference evidence="8 9" key="1">
    <citation type="submission" date="2017-11" db="EMBL/GenBank/DDBJ databases">
        <title>Bacillus camelliae sp. nov., isolated from pu'er tea.</title>
        <authorList>
            <person name="Niu L."/>
        </authorList>
    </citation>
    <scope>NUCLEOTIDE SEQUENCE [LARGE SCALE GENOMIC DNA]</scope>
    <source>
        <strain evidence="8 9">7578-1</strain>
    </source>
</reference>
<comment type="similarity">
    <text evidence="1 5">Belongs to the MreC family.</text>
</comment>
<dbReference type="GO" id="GO:0008360">
    <property type="term" value="P:regulation of cell shape"/>
    <property type="evidence" value="ECO:0007669"/>
    <property type="project" value="UniProtKB-KW"/>
</dbReference>
<dbReference type="InterPro" id="IPR042177">
    <property type="entry name" value="Cell/Rod_1"/>
</dbReference>
<dbReference type="Proteomes" id="UP000233440">
    <property type="component" value="Unassembled WGS sequence"/>
</dbReference>
<dbReference type="PANTHER" id="PTHR34138:SF1">
    <property type="entry name" value="CELL SHAPE-DETERMINING PROTEIN MREC"/>
    <property type="match status" value="1"/>
</dbReference>
<feature type="coiled-coil region" evidence="6">
    <location>
        <begin position="69"/>
        <end position="106"/>
    </location>
</feature>
<feature type="domain" description="Rod shape-determining protein MreC beta-barrel core" evidence="7">
    <location>
        <begin position="123"/>
        <end position="276"/>
    </location>
</feature>
<dbReference type="InterPro" id="IPR007221">
    <property type="entry name" value="MreC"/>
</dbReference>
<name>A0A2N3LL07_9BACI</name>
<dbReference type="OrthoDB" id="9792313at2"/>
<dbReference type="InterPro" id="IPR042175">
    <property type="entry name" value="Cell/Rod_MreC_2"/>
</dbReference>
<keyword evidence="6" id="KW-0175">Coiled coil</keyword>
<organism evidence="8 9">
    <name type="scientific">Heyndrickxia camelliae</name>
    <dbReference type="NCBI Taxonomy" id="1707093"/>
    <lineage>
        <taxon>Bacteria</taxon>
        <taxon>Bacillati</taxon>
        <taxon>Bacillota</taxon>
        <taxon>Bacilli</taxon>
        <taxon>Bacillales</taxon>
        <taxon>Bacillaceae</taxon>
        <taxon>Heyndrickxia</taxon>
    </lineage>
</organism>
<dbReference type="InterPro" id="IPR055342">
    <property type="entry name" value="MreC_beta-barrel_core"/>
</dbReference>
<keyword evidence="9" id="KW-1185">Reference proteome</keyword>
<dbReference type="Gene3D" id="2.40.10.350">
    <property type="entry name" value="Rod shape-determining protein MreC, domain 2"/>
    <property type="match status" value="1"/>
</dbReference>
<evidence type="ECO:0000256" key="1">
    <source>
        <dbReference type="ARBA" id="ARBA00009369"/>
    </source>
</evidence>
<keyword evidence="3 5" id="KW-0133">Cell shape</keyword>
<dbReference type="AlphaFoldDB" id="A0A2N3LL07"/>
<gene>
    <name evidence="8" type="primary">mreC</name>
    <name evidence="8" type="ORF">CWO92_10755</name>
</gene>
<accession>A0A2N3LL07</accession>
<evidence type="ECO:0000256" key="3">
    <source>
        <dbReference type="ARBA" id="ARBA00022960"/>
    </source>
</evidence>
<proteinExistence type="inferred from homology"/>
<dbReference type="RefSeq" id="WP_101354199.1">
    <property type="nucleotide sequence ID" value="NZ_PIQO01000006.1"/>
</dbReference>
<evidence type="ECO:0000256" key="2">
    <source>
        <dbReference type="ARBA" id="ARBA00013855"/>
    </source>
</evidence>
<evidence type="ECO:0000313" key="9">
    <source>
        <dbReference type="Proteomes" id="UP000233440"/>
    </source>
</evidence>
<dbReference type="PIRSF" id="PIRSF038471">
    <property type="entry name" value="MreC"/>
    <property type="match status" value="1"/>
</dbReference>
<dbReference type="Gene3D" id="1.20.5.490">
    <property type="entry name" value="Single helix bin"/>
    <property type="match status" value="1"/>
</dbReference>
<evidence type="ECO:0000259" key="7">
    <source>
        <dbReference type="Pfam" id="PF04085"/>
    </source>
</evidence>